<reference evidence="4 5" key="1">
    <citation type="submission" date="2021-10" db="EMBL/GenBank/DDBJ databases">
        <authorList>
            <person name="Koch H."/>
        </authorList>
    </citation>
    <scope>NUCLEOTIDE SEQUENCE [LARGE SCALE GENOMIC DNA]</scope>
    <source>
        <strain evidence="4">6680</strain>
    </source>
</reference>
<evidence type="ECO:0000259" key="3">
    <source>
        <dbReference type="PROSITE" id="PS51782"/>
    </source>
</evidence>
<keyword evidence="2" id="KW-0732">Signal</keyword>
<keyword evidence="4" id="KW-0326">Glycosidase</keyword>
<dbReference type="PANTHER" id="PTHR33734">
    <property type="entry name" value="LYSM DOMAIN-CONTAINING GPI-ANCHORED PROTEIN 2"/>
    <property type="match status" value="1"/>
</dbReference>
<feature type="domain" description="LysM" evidence="3">
    <location>
        <begin position="413"/>
        <end position="461"/>
    </location>
</feature>
<evidence type="ECO:0000256" key="1">
    <source>
        <dbReference type="ARBA" id="ARBA00007734"/>
    </source>
</evidence>
<sequence length="495" mass="55616">MQLNKLYLFVFSACIALSAMSAVHAEEKVFLNSPLDDLQEDAIPQPPTASDDPDLILTVDSNLNLSQNDLWQRIRNGYALRQLNSPLVASHEQWYAKRPDYMQRMTERGQRYLHFIVEEVERRGMPSEIALLPMIESAFNPGGYSTASASGIWQFIPSTGKHFGMQQNWWYDGRRNIISATLGALDYLQKLHGMFGDWELALAAYNWGEGAVQRALAHNRKLGLPADYASLKMPSETRNYVPKLQAIKNIISNPASFGLVLHPVPDQPYFVAVSTSKNIDMELAAGLAGVTLDEFRALNPAHNRPVILQENSEVLLLPVDKVETFRANLASNSLPLVSWQAYKSRKGEHLNGLATRFGLSPETLRSINGLPTQIKVSTGQMLLVPLNGKNTENEFEAFNIHPALTNQLLGNTVRYTVRKGDTLSTISRLYKVSVEKLQDWNNNIKTLNPGQHIFIVKLDKTPHLSRADKNRGKLGMASKRTKKFMYTTQRIAQYP</sequence>
<dbReference type="Pfam" id="PF01464">
    <property type="entry name" value="SLT"/>
    <property type="match status" value="1"/>
</dbReference>
<dbReference type="GO" id="GO:0016798">
    <property type="term" value="F:hydrolase activity, acting on glycosyl bonds"/>
    <property type="evidence" value="ECO:0007669"/>
    <property type="project" value="UniProtKB-KW"/>
</dbReference>
<dbReference type="InterPro" id="IPR000189">
    <property type="entry name" value="Transglyc_AS"/>
</dbReference>
<dbReference type="InterPro" id="IPR023346">
    <property type="entry name" value="Lysozyme-like_dom_sf"/>
</dbReference>
<dbReference type="Pfam" id="PF01476">
    <property type="entry name" value="LysM"/>
    <property type="match status" value="2"/>
</dbReference>
<keyword evidence="5" id="KW-1185">Reference proteome</keyword>
<evidence type="ECO:0000313" key="4">
    <source>
        <dbReference type="EMBL" id="CAG9932390.1"/>
    </source>
</evidence>
<dbReference type="SMART" id="SM00257">
    <property type="entry name" value="LysM"/>
    <property type="match status" value="2"/>
</dbReference>
<dbReference type="PANTHER" id="PTHR33734:SF22">
    <property type="entry name" value="MEMBRANE-BOUND LYTIC MUREIN TRANSGLYCOSYLASE D"/>
    <property type="match status" value="1"/>
</dbReference>
<accession>A0ABN8AI22</accession>
<dbReference type="InterPro" id="IPR008258">
    <property type="entry name" value="Transglycosylase_SLT_dom_1"/>
</dbReference>
<dbReference type="Proteomes" id="UP000839052">
    <property type="component" value="Chromosome"/>
</dbReference>
<keyword evidence="4" id="KW-0378">Hydrolase</keyword>
<dbReference type="Gene3D" id="1.10.530.10">
    <property type="match status" value="1"/>
</dbReference>
<evidence type="ECO:0000256" key="2">
    <source>
        <dbReference type="SAM" id="SignalP"/>
    </source>
</evidence>
<organism evidence="4 5">
    <name type="scientific">Candidatus Nitrotoga arctica</name>
    <dbReference type="NCBI Taxonomy" id="453162"/>
    <lineage>
        <taxon>Bacteria</taxon>
        <taxon>Pseudomonadati</taxon>
        <taxon>Pseudomonadota</taxon>
        <taxon>Betaproteobacteria</taxon>
        <taxon>Nitrosomonadales</taxon>
        <taxon>Gallionellaceae</taxon>
        <taxon>Candidatus Nitrotoga</taxon>
    </lineage>
</organism>
<dbReference type="EC" id="3.2.1.-" evidence="4"/>
<feature type="domain" description="LysM" evidence="3">
    <location>
        <begin position="340"/>
        <end position="384"/>
    </location>
</feature>
<dbReference type="InterPro" id="IPR018392">
    <property type="entry name" value="LysM"/>
</dbReference>
<feature type="chain" id="PRO_5046929918" evidence="2">
    <location>
        <begin position="26"/>
        <end position="495"/>
    </location>
</feature>
<protein>
    <submittedName>
        <fullName evidence="4">Membrane-bound lytic murein transglycosylase D</fullName>
        <ecNumber evidence="4">3.2.1.-</ecNumber>
    </submittedName>
</protein>
<dbReference type="SUPFAM" id="SSF54106">
    <property type="entry name" value="LysM domain"/>
    <property type="match status" value="2"/>
</dbReference>
<proteinExistence type="inferred from homology"/>
<dbReference type="InterPro" id="IPR036779">
    <property type="entry name" value="LysM_dom_sf"/>
</dbReference>
<dbReference type="PROSITE" id="PS00922">
    <property type="entry name" value="TRANSGLYCOSYLASE"/>
    <property type="match status" value="1"/>
</dbReference>
<comment type="similarity">
    <text evidence="1">Belongs to the transglycosylase Slt family.</text>
</comment>
<gene>
    <name evidence="4" type="ORF">NTG6680_1137</name>
</gene>
<evidence type="ECO:0000313" key="5">
    <source>
        <dbReference type="Proteomes" id="UP000839052"/>
    </source>
</evidence>
<dbReference type="Gene3D" id="3.10.350.10">
    <property type="entry name" value="LysM domain"/>
    <property type="match status" value="2"/>
</dbReference>
<dbReference type="SUPFAM" id="SSF53955">
    <property type="entry name" value="Lysozyme-like"/>
    <property type="match status" value="1"/>
</dbReference>
<name>A0ABN8AI22_9PROT</name>
<dbReference type="EMBL" id="OU912926">
    <property type="protein sequence ID" value="CAG9932390.1"/>
    <property type="molecule type" value="Genomic_DNA"/>
</dbReference>
<feature type="signal peptide" evidence="2">
    <location>
        <begin position="1"/>
        <end position="25"/>
    </location>
</feature>
<dbReference type="PROSITE" id="PS51782">
    <property type="entry name" value="LYSM"/>
    <property type="match status" value="2"/>
</dbReference>
<dbReference type="CDD" id="cd16894">
    <property type="entry name" value="MltD-like"/>
    <property type="match status" value="1"/>
</dbReference>
<dbReference type="CDD" id="cd00118">
    <property type="entry name" value="LysM"/>
    <property type="match status" value="1"/>
</dbReference>